<keyword evidence="2" id="KW-0732">Signal</keyword>
<keyword evidence="1" id="KW-1133">Transmembrane helix</keyword>
<name>A0A8D8MNP2_CULPI</name>
<dbReference type="AlphaFoldDB" id="A0A8D8MNP2"/>
<evidence type="ECO:0000256" key="2">
    <source>
        <dbReference type="SAM" id="SignalP"/>
    </source>
</evidence>
<reference evidence="3" key="1">
    <citation type="submission" date="2021-05" db="EMBL/GenBank/DDBJ databases">
        <authorList>
            <person name="Alioto T."/>
            <person name="Alioto T."/>
            <person name="Gomez Garrido J."/>
        </authorList>
    </citation>
    <scope>NUCLEOTIDE SEQUENCE</scope>
</reference>
<protein>
    <submittedName>
        <fullName evidence="3">(northern house mosquito) hypothetical protein</fullName>
    </submittedName>
</protein>
<organism evidence="3">
    <name type="scientific">Culex pipiens</name>
    <name type="common">House mosquito</name>
    <dbReference type="NCBI Taxonomy" id="7175"/>
    <lineage>
        <taxon>Eukaryota</taxon>
        <taxon>Metazoa</taxon>
        <taxon>Ecdysozoa</taxon>
        <taxon>Arthropoda</taxon>
        <taxon>Hexapoda</taxon>
        <taxon>Insecta</taxon>
        <taxon>Pterygota</taxon>
        <taxon>Neoptera</taxon>
        <taxon>Endopterygota</taxon>
        <taxon>Diptera</taxon>
        <taxon>Nematocera</taxon>
        <taxon>Culicoidea</taxon>
        <taxon>Culicidae</taxon>
        <taxon>Culicinae</taxon>
        <taxon>Culicini</taxon>
        <taxon>Culex</taxon>
        <taxon>Culex</taxon>
    </lineage>
</organism>
<keyword evidence="1" id="KW-0472">Membrane</keyword>
<feature type="chain" id="PRO_5036261497" evidence="2">
    <location>
        <begin position="21"/>
        <end position="117"/>
    </location>
</feature>
<keyword evidence="1" id="KW-0812">Transmembrane</keyword>
<dbReference type="EMBL" id="HBUE01212046">
    <property type="protein sequence ID" value="CAG6534923.1"/>
    <property type="molecule type" value="Transcribed_RNA"/>
</dbReference>
<feature type="transmembrane region" description="Helical" evidence="1">
    <location>
        <begin position="30"/>
        <end position="49"/>
    </location>
</feature>
<sequence>MWLVPAVGAPLLTLIDPLEAFVDGPGGGCGLMMMIPSLVLFVALMFCSWRICSSSSRTSTVGLVARGGESGVPRFASEDTFEPVLDPMYELRSPSNRFASSTLIGESSLLAVKPEEG</sequence>
<evidence type="ECO:0000256" key="1">
    <source>
        <dbReference type="SAM" id="Phobius"/>
    </source>
</evidence>
<accession>A0A8D8MNP2</accession>
<evidence type="ECO:0000313" key="3">
    <source>
        <dbReference type="EMBL" id="CAG6534923.1"/>
    </source>
</evidence>
<feature type="signal peptide" evidence="2">
    <location>
        <begin position="1"/>
        <end position="20"/>
    </location>
</feature>
<proteinExistence type="predicted"/>
<dbReference type="EMBL" id="HBUE01318479">
    <property type="protein sequence ID" value="CAG6586870.1"/>
    <property type="molecule type" value="Transcribed_RNA"/>
</dbReference>